<protein>
    <submittedName>
        <fullName evidence="2">Uncharacterized protein</fullName>
    </submittedName>
</protein>
<name>A0ABT6F248_9SYNE</name>
<evidence type="ECO:0000313" key="2">
    <source>
        <dbReference type="EMBL" id="MDG2991919.1"/>
    </source>
</evidence>
<proteinExistence type="predicted"/>
<evidence type="ECO:0000313" key="3">
    <source>
        <dbReference type="Proteomes" id="UP001154265"/>
    </source>
</evidence>
<sequence length="176" mass="20235">MVDHPKLGDLLREEVAKPTPQKSSRRGSPTKADLEAQQAQLQAALTSLQEQYQVLEAQLGDRNDEVQRLQHQLSQEQGESQALEQQLSDRNDEIERLEAQVSEQQKQLEALASQLEQFHDLEKELEEAKETIRNLTAPVPKPYRFEDIGFKPMVNYIPEPSPEDKQLKDTDMGWFD</sequence>
<dbReference type="EMBL" id="JAKKUT010000005">
    <property type="protein sequence ID" value="MDG2991919.1"/>
    <property type="molecule type" value="Genomic_DNA"/>
</dbReference>
<reference evidence="2" key="2">
    <citation type="submission" date="2022-01" db="EMBL/GenBank/DDBJ databases">
        <authorList>
            <person name="Zivanovic Y."/>
            <person name="Moreira D."/>
            <person name="Lopez-Garcia P."/>
        </authorList>
    </citation>
    <scope>NUCLEOTIDE SEQUENCE</scope>
    <source>
        <strain evidence="2">G9</strain>
    </source>
</reference>
<gene>
    <name evidence="2" type="ORF">L3556_13400</name>
</gene>
<dbReference type="Proteomes" id="UP001154265">
    <property type="component" value="Unassembled WGS sequence"/>
</dbReference>
<comment type="caution">
    <text evidence="2">The sequence shown here is derived from an EMBL/GenBank/DDBJ whole genome shotgun (WGS) entry which is preliminary data.</text>
</comment>
<organism evidence="2 3">
    <name type="scientific">Candidatus Synechococcus calcipolaris G9</name>
    <dbReference type="NCBI Taxonomy" id="1497997"/>
    <lineage>
        <taxon>Bacteria</taxon>
        <taxon>Bacillati</taxon>
        <taxon>Cyanobacteriota</taxon>
        <taxon>Cyanophyceae</taxon>
        <taxon>Synechococcales</taxon>
        <taxon>Synechococcaceae</taxon>
        <taxon>Synechococcus</taxon>
    </lineage>
</organism>
<accession>A0ABT6F248</accession>
<reference evidence="2" key="1">
    <citation type="journal article" date="2022" name="Genome Biol. Evol.">
        <title>A New Gene Family Diagnostic for Intracellular Biomineralization of Amorphous Ca Carbonates by Cyanobacteria.</title>
        <authorList>
            <person name="Benzerara K."/>
            <person name="Duprat E."/>
            <person name="Bitard-Feildel T."/>
            <person name="Caumes G."/>
            <person name="Cassier-Chauvat C."/>
            <person name="Chauvat F."/>
            <person name="Dezi M."/>
            <person name="Diop S.I."/>
            <person name="Gaschignard G."/>
            <person name="Gorgen S."/>
            <person name="Gugger M."/>
            <person name="Lopez-Garcia P."/>
            <person name="Millet M."/>
            <person name="Skouri-Panet F."/>
            <person name="Moreira D."/>
            <person name="Callebaut I."/>
        </authorList>
    </citation>
    <scope>NUCLEOTIDE SEQUENCE</scope>
    <source>
        <strain evidence="2">G9</strain>
    </source>
</reference>
<dbReference type="Gene3D" id="1.10.287.1490">
    <property type="match status" value="1"/>
</dbReference>
<keyword evidence="3" id="KW-1185">Reference proteome</keyword>
<evidence type="ECO:0000256" key="1">
    <source>
        <dbReference type="SAM" id="MobiDB-lite"/>
    </source>
</evidence>
<dbReference type="SUPFAM" id="SSF90257">
    <property type="entry name" value="Myosin rod fragments"/>
    <property type="match status" value="1"/>
</dbReference>
<dbReference type="RefSeq" id="WP_277867841.1">
    <property type="nucleotide sequence ID" value="NZ_JAKKUT010000005.1"/>
</dbReference>
<feature type="region of interest" description="Disordered" evidence="1">
    <location>
        <begin position="1"/>
        <end position="36"/>
    </location>
</feature>
<feature type="compositionally biased region" description="Basic and acidic residues" evidence="1">
    <location>
        <begin position="1"/>
        <end position="16"/>
    </location>
</feature>